<dbReference type="GO" id="GO:1904643">
    <property type="term" value="P:response to curcumin"/>
    <property type="evidence" value="ECO:0007669"/>
    <property type="project" value="EnsemblProtists"/>
</dbReference>
<dbReference type="KEGG" id="dfa:DFA_04837"/>
<feature type="region of interest" description="Disordered" evidence="2">
    <location>
        <begin position="1"/>
        <end position="71"/>
    </location>
</feature>
<dbReference type="OMA" id="LIYPEVI"/>
<feature type="compositionally biased region" description="Low complexity" evidence="2">
    <location>
        <begin position="573"/>
        <end position="585"/>
    </location>
</feature>
<name>F4PM04_CACFS</name>
<feature type="region of interest" description="Disordered" evidence="2">
    <location>
        <begin position="563"/>
        <end position="598"/>
    </location>
</feature>
<dbReference type="STRING" id="1054147.F4PM04"/>
<feature type="region of interest" description="Disordered" evidence="2">
    <location>
        <begin position="476"/>
        <end position="534"/>
    </location>
</feature>
<dbReference type="FunFam" id="1.25.10.10:FF:000353">
    <property type="entry name" value="Serine/threonine-protein phosphatase 2A 56 kDa regulatory subunit"/>
    <property type="match status" value="1"/>
</dbReference>
<dbReference type="EMBL" id="GL883008">
    <property type="protein sequence ID" value="EGG22707.1"/>
    <property type="molecule type" value="Genomic_DNA"/>
</dbReference>
<dbReference type="PANTHER" id="PTHR10257">
    <property type="entry name" value="SERINE/THREONINE PROTEIN PHOSPHATASE 2A PP2A REGULATORY SUBUNIT B"/>
    <property type="match status" value="1"/>
</dbReference>
<dbReference type="Proteomes" id="UP000007797">
    <property type="component" value="Unassembled WGS sequence"/>
</dbReference>
<dbReference type="PIRSF" id="PIRSF028043">
    <property type="entry name" value="PP2A_B56"/>
    <property type="match status" value="1"/>
</dbReference>
<dbReference type="PANTHER" id="PTHR10257:SF3">
    <property type="entry name" value="SERINE_THREONINE-PROTEIN PHOSPHATASE 2A 56 KDA REGULATORY SUBUNIT GAMMA ISOFORM"/>
    <property type="match status" value="1"/>
</dbReference>
<dbReference type="Gene3D" id="1.25.10.10">
    <property type="entry name" value="Leucine-rich Repeat Variant"/>
    <property type="match status" value="1"/>
</dbReference>
<dbReference type="InterPro" id="IPR011989">
    <property type="entry name" value="ARM-like"/>
</dbReference>
<dbReference type="GO" id="GO:0019888">
    <property type="term" value="F:protein phosphatase regulator activity"/>
    <property type="evidence" value="ECO:0007669"/>
    <property type="project" value="UniProtKB-UniRule"/>
</dbReference>
<dbReference type="InterPro" id="IPR002554">
    <property type="entry name" value="PP2A_B56"/>
</dbReference>
<dbReference type="GO" id="GO:0007165">
    <property type="term" value="P:signal transduction"/>
    <property type="evidence" value="ECO:0007669"/>
    <property type="project" value="InterPro"/>
</dbReference>
<dbReference type="InterPro" id="IPR016024">
    <property type="entry name" value="ARM-type_fold"/>
</dbReference>
<dbReference type="GO" id="GO:0030154">
    <property type="term" value="P:cell differentiation"/>
    <property type="evidence" value="ECO:0007669"/>
    <property type="project" value="EnsemblProtists"/>
</dbReference>
<dbReference type="GO" id="GO:0008603">
    <property type="term" value="F:cAMP-dependent protein kinase regulator activity"/>
    <property type="evidence" value="ECO:0007669"/>
    <property type="project" value="EnsemblProtists"/>
</dbReference>
<accession>F4PM04</accession>
<dbReference type="GO" id="GO:0043327">
    <property type="term" value="P:chemotaxis to cAMP"/>
    <property type="evidence" value="ECO:0007669"/>
    <property type="project" value="EnsemblProtists"/>
</dbReference>
<evidence type="ECO:0000313" key="4">
    <source>
        <dbReference type="Proteomes" id="UP000007797"/>
    </source>
</evidence>
<gene>
    <name evidence="3" type="primary">psrA</name>
    <name evidence="3" type="ORF">DFA_04837</name>
</gene>
<dbReference type="GO" id="GO:0030587">
    <property type="term" value="P:sorocarp development"/>
    <property type="evidence" value="ECO:0007669"/>
    <property type="project" value="EnsemblProtists"/>
</dbReference>
<dbReference type="GeneID" id="14874944"/>
<dbReference type="GO" id="GO:0048870">
    <property type="term" value="P:cell motility"/>
    <property type="evidence" value="ECO:0007669"/>
    <property type="project" value="EnsemblProtists"/>
</dbReference>
<dbReference type="GO" id="GO:0000159">
    <property type="term" value="C:protein phosphatase type 2A complex"/>
    <property type="evidence" value="ECO:0007669"/>
    <property type="project" value="UniProtKB-UniRule"/>
</dbReference>
<dbReference type="OrthoDB" id="10264446at2759"/>
<dbReference type="GO" id="GO:0043326">
    <property type="term" value="P:chemotaxis to folate"/>
    <property type="evidence" value="ECO:0007669"/>
    <property type="project" value="EnsemblProtists"/>
</dbReference>
<feature type="compositionally biased region" description="Low complexity" evidence="2">
    <location>
        <begin position="491"/>
        <end position="524"/>
    </location>
</feature>
<dbReference type="GO" id="GO:0031267">
    <property type="term" value="F:small GTPase binding"/>
    <property type="evidence" value="ECO:0007669"/>
    <property type="project" value="EnsemblProtists"/>
</dbReference>
<reference evidence="4" key="1">
    <citation type="journal article" date="2011" name="Genome Res.">
        <title>Phylogeny-wide analysis of social amoeba genomes highlights ancient origins for complex intercellular communication.</title>
        <authorList>
            <person name="Heidel A.J."/>
            <person name="Lawal H.M."/>
            <person name="Felder M."/>
            <person name="Schilde C."/>
            <person name="Helps N.R."/>
            <person name="Tunggal B."/>
            <person name="Rivero F."/>
            <person name="John U."/>
            <person name="Schleicher M."/>
            <person name="Eichinger L."/>
            <person name="Platzer M."/>
            <person name="Noegel A.A."/>
            <person name="Schaap P."/>
            <person name="Gloeckner G."/>
        </authorList>
    </citation>
    <scope>NUCLEOTIDE SEQUENCE [LARGE SCALE GENOMIC DNA]</scope>
    <source>
        <strain evidence="4">SH3</strain>
    </source>
</reference>
<dbReference type="Pfam" id="PF01603">
    <property type="entry name" value="B56"/>
    <property type="match status" value="1"/>
</dbReference>
<dbReference type="RefSeq" id="XP_004360558.1">
    <property type="nucleotide sequence ID" value="XM_004360501.1"/>
</dbReference>
<dbReference type="SUPFAM" id="SSF48371">
    <property type="entry name" value="ARM repeat"/>
    <property type="match status" value="1"/>
</dbReference>
<evidence type="ECO:0000256" key="2">
    <source>
        <dbReference type="SAM" id="MobiDB-lite"/>
    </source>
</evidence>
<feature type="compositionally biased region" description="Polar residues" evidence="2">
    <location>
        <begin position="56"/>
        <end position="67"/>
    </location>
</feature>
<organism evidence="3 4">
    <name type="scientific">Cavenderia fasciculata</name>
    <name type="common">Slime mold</name>
    <name type="synonym">Dictyostelium fasciculatum</name>
    <dbReference type="NCBI Taxonomy" id="261658"/>
    <lineage>
        <taxon>Eukaryota</taxon>
        <taxon>Amoebozoa</taxon>
        <taxon>Evosea</taxon>
        <taxon>Eumycetozoa</taxon>
        <taxon>Dictyostelia</taxon>
        <taxon>Acytosteliales</taxon>
        <taxon>Cavenderiaceae</taxon>
        <taxon>Cavenderia</taxon>
    </lineage>
</organism>
<comment type="similarity">
    <text evidence="1">Belongs to the phosphatase 2A regulatory subunit.</text>
</comment>
<sequence>MTSPHIKPKQGSDDPISPSSPNMYLGNGVQQQQQQAPTSPSKLLGQTPKSEAIPLTKNTSLRRSASSRFHEKSKVELQQIPGFHDVPPEERQSLLIKKLKQCCYVFDFSDTESDKSSKAIKLEALLQCVEFLSTNKEVISEPIYEAVFEMVASNLFRPLPPRINPYGVMYDPEEDEPILEPAWMHIQIVYELLLRFVDSTNFNTHIAKNYVDQKFVLQLLDLFDSEDPRERDYLKTTLHRIYGKFIALRGYIRTAIRDLFCTFVYESSQHNGVSEILEVLGSIINGFAVPLKDEHKQFLTKVLLPLHKPKSYSIYCSQLGYCISQFLEKDPMLALTIFKSILRQWPIGNSQKEVLFLYEIEDLLGSIRDEQQFTEIQQILFKQLARCFQSEHFQVAERSLLLLSNEHIVGLLSSKRSVPLALNYFYKILHDNANNHWNKTIRSLSFNSLKLFMEIDLETFNSISCKVMEEERAKKRQQSIMEDQRARLAHQQQQLQMQQHMQQQMQQQQQLQQQMQQHMQQQQQPQTQPSKASMIRRKSLLPVDPSTIAALSSHRSLEDIVHHSSDSEMNCTDDNNADQQPNNDYNGDHKTSTSKMIF</sequence>
<evidence type="ECO:0000313" key="3">
    <source>
        <dbReference type="EMBL" id="EGG22707.1"/>
    </source>
</evidence>
<protein>
    <recommendedName>
        <fullName evidence="1">Serine/threonine protein phosphatase 2A regulatory subunit</fullName>
    </recommendedName>
</protein>
<keyword evidence="4" id="KW-1185">Reference proteome</keyword>
<proteinExistence type="inferred from homology"/>
<evidence type="ECO:0000256" key="1">
    <source>
        <dbReference type="PIRNR" id="PIRNR028043"/>
    </source>
</evidence>
<dbReference type="GO" id="GO:0030695">
    <property type="term" value="F:GTPase regulator activity"/>
    <property type="evidence" value="ECO:0007669"/>
    <property type="project" value="EnsemblProtists"/>
</dbReference>
<dbReference type="AlphaFoldDB" id="F4PM04"/>